<evidence type="ECO:0000256" key="1">
    <source>
        <dbReference type="ARBA" id="ARBA00001957"/>
    </source>
</evidence>
<dbReference type="InterPro" id="IPR045851">
    <property type="entry name" value="AMP-bd_C_sf"/>
</dbReference>
<comment type="caution">
    <text evidence="5">The sequence shown here is derived from an EMBL/GenBank/DDBJ whole genome shotgun (WGS) entry which is preliminary data.</text>
</comment>
<evidence type="ECO:0000313" key="5">
    <source>
        <dbReference type="EMBL" id="TYA74713.1"/>
    </source>
</evidence>
<dbReference type="Gene3D" id="3.40.50.1820">
    <property type="entry name" value="alpha/beta hydrolase"/>
    <property type="match status" value="1"/>
</dbReference>
<dbReference type="OrthoDB" id="9765680at2"/>
<dbReference type="InterPro" id="IPR036736">
    <property type="entry name" value="ACP-like_sf"/>
</dbReference>
<dbReference type="FunFam" id="1.10.1200.10:FF:000005">
    <property type="entry name" value="Nonribosomal peptide synthetase 1"/>
    <property type="match status" value="1"/>
</dbReference>
<dbReference type="InterPro" id="IPR006162">
    <property type="entry name" value="Ppantetheine_attach_site"/>
</dbReference>
<proteinExistence type="predicted"/>
<name>A0A5D0HTJ0_9FLAO</name>
<dbReference type="Proteomes" id="UP000323930">
    <property type="component" value="Unassembled WGS sequence"/>
</dbReference>
<dbReference type="Pfam" id="PF00550">
    <property type="entry name" value="PP-binding"/>
    <property type="match status" value="1"/>
</dbReference>
<dbReference type="InterPro" id="IPR009081">
    <property type="entry name" value="PP-bd_ACP"/>
</dbReference>
<dbReference type="GO" id="GO:0031177">
    <property type="term" value="F:phosphopantetheine binding"/>
    <property type="evidence" value="ECO:0007669"/>
    <property type="project" value="TreeGrafter"/>
</dbReference>
<dbReference type="PROSITE" id="PS00012">
    <property type="entry name" value="PHOSPHOPANTETHEINE"/>
    <property type="match status" value="1"/>
</dbReference>
<dbReference type="SUPFAM" id="SSF56801">
    <property type="entry name" value="Acetyl-CoA synthetase-like"/>
    <property type="match status" value="1"/>
</dbReference>
<accession>A0A5D0HTJ0</accession>
<dbReference type="Gene3D" id="1.10.1200.10">
    <property type="entry name" value="ACP-like"/>
    <property type="match status" value="1"/>
</dbReference>
<sequence>MTQKELIQKYQQLSDEEKYRLKLNILALKRANELTSNRSKVKLLNAYIKSKNQINFTDFKLYLRNKLPSYMIPSNIFELQDIPRLPNGKIDLNNLKSNLKVSYKGYEDKVPQDIDLPQNDTEKLLVKLWQDVLGISQISVSDNFFEIGGDSILSIQLVSKARKSGLNLRPNQLFENQTIRAMSKAILNSSTNNESEGFLTTIRKEGHKNPLFCIHSGGGHVFFYGPLKDHLKKGRPIYALNPAGLNSDEEMHENVEDMAADYLKTIKKMQSKGPYNILVYCFSTSVGNEISYLLKRSGEQVNIIVIDTMASAWNATDNETLMVRIKFFFKRFFLSPFKTLKHFFQERYYLIEPILVKLFGKTHEKELEKLKANLRKMSVDYKFKRHSGDVSLILTHKEDKRFEDFTIQSWKNLTSGNVNVTYTKGHHNTLFEASDIKYVSEKIDQVFVE</sequence>
<protein>
    <recommendedName>
        <fullName evidence="4">Carrier domain-containing protein</fullName>
    </recommendedName>
</protein>
<dbReference type="GO" id="GO:0005737">
    <property type="term" value="C:cytoplasm"/>
    <property type="evidence" value="ECO:0007669"/>
    <property type="project" value="TreeGrafter"/>
</dbReference>
<dbReference type="PANTHER" id="PTHR45527:SF1">
    <property type="entry name" value="FATTY ACID SYNTHASE"/>
    <property type="match status" value="1"/>
</dbReference>
<dbReference type="PROSITE" id="PS50075">
    <property type="entry name" value="CARRIER"/>
    <property type="match status" value="1"/>
</dbReference>
<dbReference type="Gene3D" id="3.30.300.30">
    <property type="match status" value="1"/>
</dbReference>
<dbReference type="GO" id="GO:0043041">
    <property type="term" value="P:amino acid activation for nonribosomal peptide biosynthetic process"/>
    <property type="evidence" value="ECO:0007669"/>
    <property type="project" value="TreeGrafter"/>
</dbReference>
<organism evidence="5 6">
    <name type="scientific">Seonamhaeicola marinus</name>
    <dbReference type="NCBI Taxonomy" id="1912246"/>
    <lineage>
        <taxon>Bacteria</taxon>
        <taxon>Pseudomonadati</taxon>
        <taxon>Bacteroidota</taxon>
        <taxon>Flavobacteriia</taxon>
        <taxon>Flavobacteriales</taxon>
        <taxon>Flavobacteriaceae</taxon>
    </lineage>
</organism>
<reference evidence="5 6" key="1">
    <citation type="submission" date="2019-08" db="EMBL/GenBank/DDBJ databases">
        <title>Seonamhaeicola sediminis sp. nov., isolated from marine sediment.</title>
        <authorList>
            <person name="Cao W.R."/>
        </authorList>
    </citation>
    <scope>NUCLEOTIDE SEQUENCE [LARGE SCALE GENOMIC DNA]</scope>
    <source>
        <strain evidence="5 6">B011</strain>
    </source>
</reference>
<dbReference type="EMBL" id="VSDQ01000679">
    <property type="protein sequence ID" value="TYA74713.1"/>
    <property type="molecule type" value="Genomic_DNA"/>
</dbReference>
<dbReference type="AlphaFoldDB" id="A0A5D0HTJ0"/>
<evidence type="ECO:0000256" key="2">
    <source>
        <dbReference type="ARBA" id="ARBA00022450"/>
    </source>
</evidence>
<keyword evidence="2" id="KW-0596">Phosphopantetheine</keyword>
<keyword evidence="6" id="KW-1185">Reference proteome</keyword>
<dbReference type="RefSeq" id="WP_148543935.1">
    <property type="nucleotide sequence ID" value="NZ_VSDQ01000679.1"/>
</dbReference>
<dbReference type="SUPFAM" id="SSF53474">
    <property type="entry name" value="alpha/beta-Hydrolases"/>
    <property type="match status" value="1"/>
</dbReference>
<dbReference type="Pfam" id="PF00975">
    <property type="entry name" value="Thioesterase"/>
    <property type="match status" value="1"/>
</dbReference>
<dbReference type="InterPro" id="IPR029058">
    <property type="entry name" value="AB_hydrolase_fold"/>
</dbReference>
<dbReference type="PANTHER" id="PTHR45527">
    <property type="entry name" value="NONRIBOSOMAL PEPTIDE SYNTHETASE"/>
    <property type="match status" value="1"/>
</dbReference>
<comment type="cofactor">
    <cofactor evidence="1">
        <name>pantetheine 4'-phosphate</name>
        <dbReference type="ChEBI" id="CHEBI:47942"/>
    </cofactor>
</comment>
<evidence type="ECO:0000313" key="6">
    <source>
        <dbReference type="Proteomes" id="UP000323930"/>
    </source>
</evidence>
<evidence type="ECO:0000256" key="3">
    <source>
        <dbReference type="ARBA" id="ARBA00022553"/>
    </source>
</evidence>
<dbReference type="SUPFAM" id="SSF47336">
    <property type="entry name" value="ACP-like"/>
    <property type="match status" value="1"/>
</dbReference>
<dbReference type="GO" id="GO:0044550">
    <property type="term" value="P:secondary metabolite biosynthetic process"/>
    <property type="evidence" value="ECO:0007669"/>
    <property type="project" value="TreeGrafter"/>
</dbReference>
<feature type="domain" description="Carrier" evidence="4">
    <location>
        <begin position="116"/>
        <end position="190"/>
    </location>
</feature>
<keyword evidence="3" id="KW-0597">Phosphoprotein</keyword>
<dbReference type="InterPro" id="IPR001031">
    <property type="entry name" value="Thioesterase"/>
</dbReference>
<evidence type="ECO:0000259" key="4">
    <source>
        <dbReference type="PROSITE" id="PS50075"/>
    </source>
</evidence>
<gene>
    <name evidence="5" type="ORF">FUA24_15485</name>
</gene>